<dbReference type="Pfam" id="PF02743">
    <property type="entry name" value="dCache_1"/>
    <property type="match status" value="1"/>
</dbReference>
<dbReference type="InterPro" id="IPR033479">
    <property type="entry name" value="dCache_1"/>
</dbReference>
<accession>A0A1M4STW3</accession>
<dbReference type="Gene3D" id="3.60.40.10">
    <property type="entry name" value="PPM-type phosphatase domain"/>
    <property type="match status" value="1"/>
</dbReference>
<dbReference type="InterPro" id="IPR029151">
    <property type="entry name" value="Sensor-like_sf"/>
</dbReference>
<keyword evidence="12" id="KW-1185">Reference proteome</keyword>
<dbReference type="InterPro" id="IPR001932">
    <property type="entry name" value="PPM-type_phosphatase-like_dom"/>
</dbReference>
<evidence type="ECO:0000259" key="10">
    <source>
        <dbReference type="PROSITE" id="PS51746"/>
    </source>
</evidence>
<evidence type="ECO:0000256" key="4">
    <source>
        <dbReference type="ARBA" id="ARBA00022801"/>
    </source>
</evidence>
<feature type="domain" description="HAMP" evidence="9">
    <location>
        <begin position="411"/>
        <end position="463"/>
    </location>
</feature>
<dbReference type="GO" id="GO:0016791">
    <property type="term" value="F:phosphatase activity"/>
    <property type="evidence" value="ECO:0007669"/>
    <property type="project" value="TreeGrafter"/>
</dbReference>
<keyword evidence="5 8" id="KW-1133">Transmembrane helix</keyword>
<dbReference type="PANTHER" id="PTHR43156:SF2">
    <property type="entry name" value="STAGE II SPORULATION PROTEIN E"/>
    <property type="match status" value="1"/>
</dbReference>
<dbReference type="PANTHER" id="PTHR43156">
    <property type="entry name" value="STAGE II SPORULATION PROTEIN E-RELATED"/>
    <property type="match status" value="1"/>
</dbReference>
<evidence type="ECO:0000313" key="12">
    <source>
        <dbReference type="Proteomes" id="UP000184404"/>
    </source>
</evidence>
<protein>
    <submittedName>
        <fullName evidence="11">Sigma-B regulation protein RsbU (Phosphoserine phosphatase)</fullName>
    </submittedName>
</protein>
<organism evidence="11 12">
    <name type="scientific">Schwartzia succinivorans DSM 10502</name>
    <dbReference type="NCBI Taxonomy" id="1123243"/>
    <lineage>
        <taxon>Bacteria</taxon>
        <taxon>Bacillati</taxon>
        <taxon>Bacillota</taxon>
        <taxon>Negativicutes</taxon>
        <taxon>Selenomonadales</taxon>
        <taxon>Selenomonadaceae</taxon>
        <taxon>Schwartzia</taxon>
    </lineage>
</organism>
<evidence type="ECO:0000256" key="5">
    <source>
        <dbReference type="ARBA" id="ARBA00022989"/>
    </source>
</evidence>
<dbReference type="CDD" id="cd12913">
    <property type="entry name" value="PDC1_MCP_like"/>
    <property type="match status" value="1"/>
</dbReference>
<comment type="subcellular location">
    <subcellularLocation>
        <location evidence="1">Cell membrane</location>
        <topology evidence="1">Multi-pass membrane protein</topology>
    </subcellularLocation>
</comment>
<dbReference type="AlphaFoldDB" id="A0A1M4STW3"/>
<evidence type="ECO:0000256" key="6">
    <source>
        <dbReference type="ARBA" id="ARBA00023136"/>
    </source>
</evidence>
<evidence type="ECO:0000256" key="8">
    <source>
        <dbReference type="SAM" id="Phobius"/>
    </source>
</evidence>
<dbReference type="OrthoDB" id="311592at2"/>
<dbReference type="SMART" id="SM00304">
    <property type="entry name" value="HAMP"/>
    <property type="match status" value="1"/>
</dbReference>
<dbReference type="InterPro" id="IPR036457">
    <property type="entry name" value="PPM-type-like_dom_sf"/>
</dbReference>
<gene>
    <name evidence="11" type="ORF">SAMN02745190_00249</name>
</gene>
<dbReference type="PROSITE" id="PS51746">
    <property type="entry name" value="PPM_2"/>
    <property type="match status" value="1"/>
</dbReference>
<evidence type="ECO:0000259" key="9">
    <source>
        <dbReference type="PROSITE" id="PS50885"/>
    </source>
</evidence>
<feature type="coiled-coil region" evidence="7">
    <location>
        <begin position="444"/>
        <end position="478"/>
    </location>
</feature>
<dbReference type="SUPFAM" id="SSF158472">
    <property type="entry name" value="HAMP domain-like"/>
    <property type="match status" value="1"/>
</dbReference>
<reference evidence="11 12" key="1">
    <citation type="submission" date="2016-11" db="EMBL/GenBank/DDBJ databases">
        <authorList>
            <person name="Jaros S."/>
            <person name="Januszkiewicz K."/>
            <person name="Wedrychowicz H."/>
        </authorList>
    </citation>
    <scope>NUCLEOTIDE SEQUENCE [LARGE SCALE GENOMIC DNA]</scope>
    <source>
        <strain evidence="11 12">DSM 10502</strain>
    </source>
</reference>
<sequence length="729" mass="79976">MNIKKMGIQKRILFLLLATGLATFLVISAVSLVSLYQSRSDSLETGRNMGETVASFTEDFAARQAKKRLSDEAEDKAETVEHIVKSILQDADNLARSMTGIMSDKETYPARVLTTPTEEKIPGNIAYVYKTTGFAERFPYDPLLQKELGTAANIAEILEFISREYQTDTSCYVASENGYMIWADGLSKGDTHADLPDVYLKREFNALVRPWYIAAKEKGKPVVTDVYVSVEGDLEVTCAAPYYDGGEFAGVAGISTPLDSLYALVQEKNMGKDSINFALNRKGCVVLSTQKTGTLAVSADTDLRLSGEQSLAMEAASMAAGKRDVALVTVDGEEYYLAYAPMPSIGWSFGTLVKRDAVVGPAKEIRHTVMSEAKKFAAVLDDFFFGNFIRMAVLMLFILAVLVYVSRRAARRFVEPVLALSAGVKDIAKGNLDRKLDIKTGDEIEGLADSVNEMTDDLKKYMDNLATATADKERIATELSLAQGIQEGMLPQIFPKFSNNPHFDLFASMEPAREVGGDFYDFYSLDDDHLALTIADVSGKGVPASLFMVISKTILKNAALSMGQAADLGHMMEISNRQLCENNEEMMFVTVFFGVLDVKTGEFSYVNAGHNAPYIGRTEDGHTEWSSLSDEKKNYMVGAVENAVYDERKITLKPGDMLFVYTDGVTEAMNENGELYTDERLEATLGRVATPDKNAETILAEVRADVAEHVGEAESSDDVTMLGIRYLGA</sequence>
<dbReference type="RefSeq" id="WP_072934367.1">
    <property type="nucleotide sequence ID" value="NZ_FQUG01000002.1"/>
</dbReference>
<evidence type="ECO:0000256" key="7">
    <source>
        <dbReference type="SAM" id="Coils"/>
    </source>
</evidence>
<dbReference type="Gene3D" id="6.10.340.10">
    <property type="match status" value="1"/>
</dbReference>
<dbReference type="Gene3D" id="3.30.450.20">
    <property type="entry name" value="PAS domain"/>
    <property type="match status" value="1"/>
</dbReference>
<keyword evidence="2" id="KW-1003">Cell membrane</keyword>
<dbReference type="STRING" id="1123243.SAMN02745190_00249"/>
<keyword evidence="7" id="KW-0175">Coiled coil</keyword>
<evidence type="ECO:0000313" key="11">
    <source>
        <dbReference type="EMBL" id="SHE35673.1"/>
    </source>
</evidence>
<dbReference type="GO" id="GO:0007165">
    <property type="term" value="P:signal transduction"/>
    <property type="evidence" value="ECO:0007669"/>
    <property type="project" value="InterPro"/>
</dbReference>
<keyword evidence="4" id="KW-0378">Hydrolase</keyword>
<dbReference type="SUPFAM" id="SSF81606">
    <property type="entry name" value="PP2C-like"/>
    <property type="match status" value="1"/>
</dbReference>
<dbReference type="InterPro" id="IPR052016">
    <property type="entry name" value="Bact_Sigma-Reg"/>
</dbReference>
<name>A0A1M4STW3_9FIRM</name>
<feature type="transmembrane region" description="Helical" evidence="8">
    <location>
        <begin position="383"/>
        <end position="405"/>
    </location>
</feature>
<evidence type="ECO:0000256" key="3">
    <source>
        <dbReference type="ARBA" id="ARBA00022692"/>
    </source>
</evidence>
<dbReference type="SMART" id="SM00331">
    <property type="entry name" value="PP2C_SIG"/>
    <property type="match status" value="1"/>
</dbReference>
<dbReference type="GO" id="GO:0005886">
    <property type="term" value="C:plasma membrane"/>
    <property type="evidence" value="ECO:0007669"/>
    <property type="project" value="UniProtKB-SubCell"/>
</dbReference>
<dbReference type="PROSITE" id="PS50885">
    <property type="entry name" value="HAMP"/>
    <property type="match status" value="1"/>
</dbReference>
<keyword evidence="3 8" id="KW-0812">Transmembrane</keyword>
<dbReference type="InterPro" id="IPR003660">
    <property type="entry name" value="HAMP_dom"/>
</dbReference>
<dbReference type="Proteomes" id="UP000184404">
    <property type="component" value="Unassembled WGS sequence"/>
</dbReference>
<feature type="domain" description="PPM-type phosphatase" evidence="10">
    <location>
        <begin position="503"/>
        <end position="729"/>
    </location>
</feature>
<dbReference type="EMBL" id="FQUG01000002">
    <property type="protein sequence ID" value="SHE35673.1"/>
    <property type="molecule type" value="Genomic_DNA"/>
</dbReference>
<evidence type="ECO:0000256" key="2">
    <source>
        <dbReference type="ARBA" id="ARBA00022475"/>
    </source>
</evidence>
<dbReference type="CDD" id="cd06225">
    <property type="entry name" value="HAMP"/>
    <property type="match status" value="1"/>
</dbReference>
<proteinExistence type="predicted"/>
<evidence type="ECO:0000256" key="1">
    <source>
        <dbReference type="ARBA" id="ARBA00004651"/>
    </source>
</evidence>
<dbReference type="SUPFAM" id="SSF103190">
    <property type="entry name" value="Sensory domain-like"/>
    <property type="match status" value="1"/>
</dbReference>
<keyword evidence="6 8" id="KW-0472">Membrane</keyword>
<dbReference type="Pfam" id="PF07228">
    <property type="entry name" value="SpoIIE"/>
    <property type="match status" value="1"/>
</dbReference>
<dbReference type="Pfam" id="PF00672">
    <property type="entry name" value="HAMP"/>
    <property type="match status" value="1"/>
</dbReference>